<protein>
    <submittedName>
        <fullName evidence="2">Cytoskeletal protein CcmA (Bactofilin family)</fullName>
    </submittedName>
</protein>
<dbReference type="PANTHER" id="PTHR35024:SF4">
    <property type="entry name" value="POLYMER-FORMING CYTOSKELETAL PROTEIN"/>
    <property type="match status" value="1"/>
</dbReference>
<dbReference type="OrthoDB" id="5432602at2"/>
<keyword evidence="3" id="KW-1185">Reference proteome</keyword>
<dbReference type="AlphaFoldDB" id="A0A2V3PR75"/>
<dbReference type="Pfam" id="PF04519">
    <property type="entry name" value="Bactofilin"/>
    <property type="match status" value="1"/>
</dbReference>
<evidence type="ECO:0000313" key="3">
    <source>
        <dbReference type="Proteomes" id="UP000247973"/>
    </source>
</evidence>
<evidence type="ECO:0000256" key="1">
    <source>
        <dbReference type="ARBA" id="ARBA00044755"/>
    </source>
</evidence>
<proteinExistence type="inferred from homology"/>
<dbReference type="InterPro" id="IPR007607">
    <property type="entry name" value="BacA/B"/>
</dbReference>
<gene>
    <name evidence="2" type="ORF">CLV62_13127</name>
</gene>
<sequence length="141" mass="15193">MWNIAKRKNNSTMVEYSCFSAGVVIEGNLHGNDNIRIDGTITGNINCSAKIVVGQKGIVTGDIACAEIEVSGSLTGNVQVTELLFLHAGSTYRGDALINRIQIEPGAVFFGTCKMPLSQSARIGDEPKHHLMNILIPNKDH</sequence>
<dbReference type="Proteomes" id="UP000247973">
    <property type="component" value="Unassembled WGS sequence"/>
</dbReference>
<accession>A0A2V3PR75</accession>
<dbReference type="EMBL" id="QICL01000031">
    <property type="protein sequence ID" value="PXV60107.1"/>
    <property type="molecule type" value="Genomic_DNA"/>
</dbReference>
<reference evidence="2 3" key="1">
    <citation type="submission" date="2018-03" db="EMBL/GenBank/DDBJ databases">
        <title>Genomic Encyclopedia of Archaeal and Bacterial Type Strains, Phase II (KMG-II): from individual species to whole genera.</title>
        <authorList>
            <person name="Goeker M."/>
        </authorList>
    </citation>
    <scope>NUCLEOTIDE SEQUENCE [LARGE SCALE GENOMIC DNA]</scope>
    <source>
        <strain evidence="2 3">DSM 100214</strain>
    </source>
</reference>
<evidence type="ECO:0000313" key="2">
    <source>
        <dbReference type="EMBL" id="PXV60107.1"/>
    </source>
</evidence>
<organism evidence="2 3">
    <name type="scientific">Dysgonomonas alginatilytica</name>
    <dbReference type="NCBI Taxonomy" id="1605892"/>
    <lineage>
        <taxon>Bacteria</taxon>
        <taxon>Pseudomonadati</taxon>
        <taxon>Bacteroidota</taxon>
        <taxon>Bacteroidia</taxon>
        <taxon>Bacteroidales</taxon>
        <taxon>Dysgonomonadaceae</taxon>
        <taxon>Dysgonomonas</taxon>
    </lineage>
</organism>
<comment type="similarity">
    <text evidence="1">Belongs to the bactofilin family.</text>
</comment>
<dbReference type="RefSeq" id="WP_110312156.1">
    <property type="nucleotide sequence ID" value="NZ_QICL01000031.1"/>
</dbReference>
<dbReference type="PANTHER" id="PTHR35024">
    <property type="entry name" value="HYPOTHETICAL CYTOSOLIC PROTEIN"/>
    <property type="match status" value="1"/>
</dbReference>
<comment type="caution">
    <text evidence="2">The sequence shown here is derived from an EMBL/GenBank/DDBJ whole genome shotgun (WGS) entry which is preliminary data.</text>
</comment>
<name>A0A2V3PR75_9BACT</name>